<dbReference type="HOGENOM" id="CLU_115740_0_0_5"/>
<feature type="transmembrane region" description="Helical" evidence="1">
    <location>
        <begin position="112"/>
        <end position="134"/>
    </location>
</feature>
<evidence type="ECO:0000256" key="1">
    <source>
        <dbReference type="SAM" id="Phobius"/>
    </source>
</evidence>
<dbReference type="EMBL" id="CP001340">
    <property type="protein sequence ID" value="ACL93781.1"/>
    <property type="molecule type" value="Genomic_DNA"/>
</dbReference>
<keyword evidence="1" id="KW-0472">Membrane</keyword>
<feature type="transmembrane region" description="Helical" evidence="1">
    <location>
        <begin position="38"/>
        <end position="57"/>
    </location>
</feature>
<keyword evidence="1" id="KW-0812">Transmembrane</keyword>
<evidence type="ECO:0000313" key="2">
    <source>
        <dbReference type="EMBL" id="ACL93781.1"/>
    </source>
</evidence>
<accession>A0A0H3C6I1</accession>
<evidence type="ECO:0000313" key="3">
    <source>
        <dbReference type="Proteomes" id="UP000001364"/>
    </source>
</evidence>
<dbReference type="Proteomes" id="UP000001364">
    <property type="component" value="Chromosome"/>
</dbReference>
<keyword evidence="1" id="KW-1133">Transmembrane helix</keyword>
<feature type="transmembrane region" description="Helical" evidence="1">
    <location>
        <begin position="69"/>
        <end position="92"/>
    </location>
</feature>
<keyword evidence="3" id="KW-1185">Reference proteome</keyword>
<reference evidence="2 3" key="1">
    <citation type="journal article" date="2010" name="J. Bacteriol.">
        <title>The genetic basis of laboratory adaptation in Caulobacter crescentus.</title>
        <authorList>
            <person name="Marks M.E."/>
            <person name="Castro-Rojas C.M."/>
            <person name="Teiling C."/>
            <person name="Du L."/>
            <person name="Kapatral V."/>
            <person name="Walunas T.L."/>
            <person name="Crosson S."/>
        </authorList>
    </citation>
    <scope>NUCLEOTIDE SEQUENCE [LARGE SCALE GENOMIC DNA]</scope>
    <source>
        <strain evidence="3">NA1000 / CB15N</strain>
    </source>
</reference>
<dbReference type="KEGG" id="ccs:CCNA_00314"/>
<feature type="transmembrane region" description="Helical" evidence="1">
    <location>
        <begin position="6"/>
        <end position="26"/>
    </location>
</feature>
<feature type="transmembrane region" description="Helical" evidence="1">
    <location>
        <begin position="146"/>
        <end position="164"/>
    </location>
</feature>
<sequence length="203" mass="22235">MDAFEFFFSFYGLLLGFSVAELVGGFARLLDGRRQVKFGLLTPMLALFVAIDIASFWNQAWVIFRPAPYNYALLILGLVVASTFYVAATQVFPRELKSGESLDDHFWAHRKLVLLSVLAANLLIVLVFLGLVTINGEIGRLNLGPVFWAGTTLFTILTLVAAVAPGRWISPIALAILLAYQGWQIVRSAEALVSRGGWSLIGG</sequence>
<dbReference type="PATRIC" id="fig|565050.3.peg.312"/>
<dbReference type="AlphaFoldDB" id="A0A0H3C6I1"/>
<name>A0A0H3C6I1_CAUVN</name>
<dbReference type="OrthoDB" id="7192182at2"/>
<dbReference type="GeneID" id="7330767"/>
<gene>
    <name evidence="2" type="ordered locus">CCNA_00314</name>
</gene>
<organism evidence="2 3">
    <name type="scientific">Caulobacter vibrioides (strain NA1000 / CB15N)</name>
    <name type="common">Caulobacter crescentus</name>
    <dbReference type="NCBI Taxonomy" id="565050"/>
    <lineage>
        <taxon>Bacteria</taxon>
        <taxon>Pseudomonadati</taxon>
        <taxon>Pseudomonadota</taxon>
        <taxon>Alphaproteobacteria</taxon>
        <taxon>Caulobacterales</taxon>
        <taxon>Caulobacteraceae</taxon>
        <taxon>Caulobacter</taxon>
    </lineage>
</organism>
<dbReference type="RefSeq" id="WP_010918201.1">
    <property type="nucleotide sequence ID" value="NC_011916.1"/>
</dbReference>
<dbReference type="RefSeq" id="YP_002515689.1">
    <property type="nucleotide sequence ID" value="NC_011916.1"/>
</dbReference>
<proteinExistence type="predicted"/>
<protein>
    <submittedName>
        <fullName evidence="2">Uncharacterized protein</fullName>
    </submittedName>
</protein>